<evidence type="ECO:0000256" key="16">
    <source>
        <dbReference type="SAM" id="Phobius"/>
    </source>
</evidence>
<dbReference type="GO" id="GO:0005524">
    <property type="term" value="F:ATP binding"/>
    <property type="evidence" value="ECO:0007669"/>
    <property type="project" value="UniProtKB-UniRule"/>
</dbReference>
<name>A0AAD9TX34_9ROSI</name>
<dbReference type="Gene3D" id="3.30.200.20">
    <property type="entry name" value="Phosphorylase Kinase, domain 1"/>
    <property type="match status" value="1"/>
</dbReference>
<dbReference type="Gene3D" id="1.10.510.10">
    <property type="entry name" value="Transferase(Phosphotransferase) domain 1"/>
    <property type="match status" value="1"/>
</dbReference>
<dbReference type="GO" id="GO:0004674">
    <property type="term" value="F:protein serine/threonine kinase activity"/>
    <property type="evidence" value="ECO:0007669"/>
    <property type="project" value="UniProtKB-KW"/>
</dbReference>
<comment type="catalytic activity">
    <reaction evidence="13">
        <text>L-seryl-[protein] + ATP = O-phospho-L-seryl-[protein] + ADP + H(+)</text>
        <dbReference type="Rhea" id="RHEA:17989"/>
        <dbReference type="Rhea" id="RHEA-COMP:9863"/>
        <dbReference type="Rhea" id="RHEA-COMP:11604"/>
        <dbReference type="ChEBI" id="CHEBI:15378"/>
        <dbReference type="ChEBI" id="CHEBI:29999"/>
        <dbReference type="ChEBI" id="CHEBI:30616"/>
        <dbReference type="ChEBI" id="CHEBI:83421"/>
        <dbReference type="ChEBI" id="CHEBI:456216"/>
        <dbReference type="EC" id="2.7.11.1"/>
    </reaction>
</comment>
<dbReference type="InterPro" id="IPR001245">
    <property type="entry name" value="Ser-Thr/Tyr_kinase_cat_dom"/>
</dbReference>
<dbReference type="EC" id="2.7.11.1" evidence="2"/>
<keyword evidence="10 16" id="KW-1133">Transmembrane helix</keyword>
<evidence type="ECO:0000256" key="6">
    <source>
        <dbReference type="ARBA" id="ARBA00022692"/>
    </source>
</evidence>
<keyword evidence="11 16" id="KW-0472">Membrane</keyword>
<dbReference type="Pfam" id="PF07714">
    <property type="entry name" value="PK_Tyr_Ser-Thr"/>
    <property type="match status" value="1"/>
</dbReference>
<evidence type="ECO:0000256" key="15">
    <source>
        <dbReference type="SAM" id="MobiDB-lite"/>
    </source>
</evidence>
<comment type="caution">
    <text evidence="19">The sequence shown here is derived from an EMBL/GenBank/DDBJ whole genome shotgun (WGS) entry which is preliminary data.</text>
</comment>
<evidence type="ECO:0000256" key="17">
    <source>
        <dbReference type="SAM" id="SignalP"/>
    </source>
</evidence>
<evidence type="ECO:0000256" key="2">
    <source>
        <dbReference type="ARBA" id="ARBA00012513"/>
    </source>
</evidence>
<gene>
    <name evidence="19" type="ORF">Ddye_025102</name>
</gene>
<dbReference type="PROSITE" id="PS50011">
    <property type="entry name" value="PROTEIN_KINASE_DOM"/>
    <property type="match status" value="1"/>
</dbReference>
<proteinExistence type="predicted"/>
<accession>A0AAD9TX34</accession>
<feature type="compositionally biased region" description="Low complexity" evidence="15">
    <location>
        <begin position="151"/>
        <end position="161"/>
    </location>
</feature>
<evidence type="ECO:0000256" key="8">
    <source>
        <dbReference type="ARBA" id="ARBA00022777"/>
    </source>
</evidence>
<keyword evidence="9 14" id="KW-0067">ATP-binding</keyword>
<keyword evidence="5" id="KW-0808">Transferase</keyword>
<dbReference type="PANTHER" id="PTHR47982:SF9">
    <property type="entry name" value="NON-SPECIFIC SERINE_THREONINE PROTEIN KINASE"/>
    <property type="match status" value="1"/>
</dbReference>
<evidence type="ECO:0000256" key="12">
    <source>
        <dbReference type="ARBA" id="ARBA00047899"/>
    </source>
</evidence>
<feature type="domain" description="Protein kinase" evidence="18">
    <location>
        <begin position="195"/>
        <end position="459"/>
    </location>
</feature>
<keyword evidence="17" id="KW-0732">Signal</keyword>
<protein>
    <recommendedName>
        <fullName evidence="2">non-specific serine/threonine protein kinase</fullName>
        <ecNumber evidence="2">2.7.11.1</ecNumber>
    </recommendedName>
</protein>
<feature type="chain" id="PRO_5042066475" description="non-specific serine/threonine protein kinase" evidence="17">
    <location>
        <begin position="34"/>
        <end position="486"/>
    </location>
</feature>
<evidence type="ECO:0000256" key="14">
    <source>
        <dbReference type="PROSITE-ProRule" id="PRU10141"/>
    </source>
</evidence>
<keyword evidence="4" id="KW-0723">Serine/threonine-protein kinase</keyword>
<evidence type="ECO:0000256" key="7">
    <source>
        <dbReference type="ARBA" id="ARBA00022741"/>
    </source>
</evidence>
<dbReference type="PROSITE" id="PS00107">
    <property type="entry name" value="PROTEIN_KINASE_ATP"/>
    <property type="match status" value="1"/>
</dbReference>
<dbReference type="EMBL" id="JANJYI010000007">
    <property type="protein sequence ID" value="KAK2643339.1"/>
    <property type="molecule type" value="Genomic_DNA"/>
</dbReference>
<feature type="transmembrane region" description="Helical" evidence="16">
    <location>
        <begin position="114"/>
        <end position="138"/>
    </location>
</feature>
<evidence type="ECO:0000256" key="5">
    <source>
        <dbReference type="ARBA" id="ARBA00022679"/>
    </source>
</evidence>
<comment type="catalytic activity">
    <reaction evidence="12">
        <text>L-threonyl-[protein] + ATP = O-phospho-L-threonyl-[protein] + ADP + H(+)</text>
        <dbReference type="Rhea" id="RHEA:46608"/>
        <dbReference type="Rhea" id="RHEA-COMP:11060"/>
        <dbReference type="Rhea" id="RHEA-COMP:11605"/>
        <dbReference type="ChEBI" id="CHEBI:15378"/>
        <dbReference type="ChEBI" id="CHEBI:30013"/>
        <dbReference type="ChEBI" id="CHEBI:30616"/>
        <dbReference type="ChEBI" id="CHEBI:61977"/>
        <dbReference type="ChEBI" id="CHEBI:456216"/>
        <dbReference type="EC" id="2.7.11.1"/>
    </reaction>
</comment>
<keyword evidence="20" id="KW-1185">Reference proteome</keyword>
<evidence type="ECO:0000313" key="20">
    <source>
        <dbReference type="Proteomes" id="UP001280121"/>
    </source>
</evidence>
<feature type="binding site" evidence="14">
    <location>
        <position position="223"/>
    </location>
    <ligand>
        <name>ATP</name>
        <dbReference type="ChEBI" id="CHEBI:30616"/>
    </ligand>
</feature>
<dbReference type="InterPro" id="IPR000719">
    <property type="entry name" value="Prot_kinase_dom"/>
</dbReference>
<comment type="subcellular location">
    <subcellularLocation>
        <location evidence="1">Cell membrane</location>
        <topology evidence="1">Single-pass membrane protein</topology>
    </subcellularLocation>
</comment>
<organism evidence="19 20">
    <name type="scientific">Dipteronia dyeriana</name>
    <dbReference type="NCBI Taxonomy" id="168575"/>
    <lineage>
        <taxon>Eukaryota</taxon>
        <taxon>Viridiplantae</taxon>
        <taxon>Streptophyta</taxon>
        <taxon>Embryophyta</taxon>
        <taxon>Tracheophyta</taxon>
        <taxon>Spermatophyta</taxon>
        <taxon>Magnoliopsida</taxon>
        <taxon>eudicotyledons</taxon>
        <taxon>Gunneridae</taxon>
        <taxon>Pentapetalae</taxon>
        <taxon>rosids</taxon>
        <taxon>malvids</taxon>
        <taxon>Sapindales</taxon>
        <taxon>Sapindaceae</taxon>
        <taxon>Hippocastanoideae</taxon>
        <taxon>Acereae</taxon>
        <taxon>Dipteronia</taxon>
    </lineage>
</organism>
<evidence type="ECO:0000313" key="19">
    <source>
        <dbReference type="EMBL" id="KAK2643339.1"/>
    </source>
</evidence>
<feature type="region of interest" description="Disordered" evidence="15">
    <location>
        <begin position="148"/>
        <end position="171"/>
    </location>
</feature>
<evidence type="ECO:0000256" key="9">
    <source>
        <dbReference type="ARBA" id="ARBA00022840"/>
    </source>
</evidence>
<evidence type="ECO:0000256" key="10">
    <source>
        <dbReference type="ARBA" id="ARBA00022989"/>
    </source>
</evidence>
<evidence type="ECO:0000256" key="1">
    <source>
        <dbReference type="ARBA" id="ARBA00004162"/>
    </source>
</evidence>
<evidence type="ECO:0000256" key="3">
    <source>
        <dbReference type="ARBA" id="ARBA00022475"/>
    </source>
</evidence>
<dbReference type="GO" id="GO:0005886">
    <property type="term" value="C:plasma membrane"/>
    <property type="evidence" value="ECO:0007669"/>
    <property type="project" value="UniProtKB-SubCell"/>
</dbReference>
<dbReference type="Proteomes" id="UP001280121">
    <property type="component" value="Unassembled WGS sequence"/>
</dbReference>
<dbReference type="InterPro" id="IPR011009">
    <property type="entry name" value="Kinase-like_dom_sf"/>
</dbReference>
<dbReference type="InterPro" id="IPR047117">
    <property type="entry name" value="PERK1-13-like"/>
</dbReference>
<feature type="signal peptide" evidence="17">
    <location>
        <begin position="1"/>
        <end position="33"/>
    </location>
</feature>
<dbReference type="PANTHER" id="PTHR47982">
    <property type="entry name" value="PROLINE-RICH RECEPTOR-LIKE PROTEIN KINASE PERK4"/>
    <property type="match status" value="1"/>
</dbReference>
<reference evidence="19" key="1">
    <citation type="journal article" date="2023" name="Plant J.">
        <title>Genome sequences and population genomics provide insights into the demographic history, inbreeding, and mutation load of two 'living fossil' tree species of Dipteronia.</title>
        <authorList>
            <person name="Feng Y."/>
            <person name="Comes H.P."/>
            <person name="Chen J."/>
            <person name="Zhu S."/>
            <person name="Lu R."/>
            <person name="Zhang X."/>
            <person name="Li P."/>
            <person name="Qiu J."/>
            <person name="Olsen K.M."/>
            <person name="Qiu Y."/>
        </authorList>
    </citation>
    <scope>NUCLEOTIDE SEQUENCE</scope>
    <source>
        <strain evidence="19">KIB01</strain>
    </source>
</reference>
<keyword evidence="6 16" id="KW-0812">Transmembrane</keyword>
<dbReference type="SUPFAM" id="SSF56112">
    <property type="entry name" value="Protein kinase-like (PK-like)"/>
    <property type="match status" value="1"/>
</dbReference>
<dbReference type="AlphaFoldDB" id="A0AAD9TX34"/>
<dbReference type="InterPro" id="IPR017441">
    <property type="entry name" value="Protein_kinase_ATP_BS"/>
</dbReference>
<keyword evidence="8" id="KW-0418">Kinase</keyword>
<keyword evidence="3" id="KW-1003">Cell membrane</keyword>
<evidence type="ECO:0000256" key="11">
    <source>
        <dbReference type="ARBA" id="ARBA00023136"/>
    </source>
</evidence>
<evidence type="ECO:0000256" key="13">
    <source>
        <dbReference type="ARBA" id="ARBA00048679"/>
    </source>
</evidence>
<sequence>MQWIDACLTMRLSWWQQLPLLILIQILESSSTSHKIYAEALLACKSTLVNPQQSGNWIGRLPCIRQPPCLSFYEPIDPGVVSLRIAASVDGDSSVPTLSPVQQADNQKPRKQRVAAIVGGIGATLLAIVILVLVYICLMRYKRFTRRSSDGESSVPSPSVELGRGGTSPYAGTVSPNGALRQLTILELKHATCDFSQSNIIGEGAFGLVYKGFLQDGSMVAIKRHLHTPIRNFLHEVRNNARIHHRHLVKLVGYYEDNHQQLLVYDYISNGNVGNHLYDSEGLPIGRLNMRQRLLIALGAARGLEHLHSLVPPLFHMHFRTSNVLLDETFTAKVSDYGLHKLLIEDHHAGSSSAIDCFLDPELSSLKNFSAASDAFSFGVFLLELISGQDAHGRNQSNSDQNLVLQAKRGSNLDDYIDKTLGDQTGDAAREMMELTLQCIDISRRRPSMRRIVEVLERIQEREIGHLDSEFGEDIGAVTLGSELFR</sequence>
<keyword evidence="7 14" id="KW-0547">Nucleotide-binding</keyword>
<evidence type="ECO:0000259" key="18">
    <source>
        <dbReference type="PROSITE" id="PS50011"/>
    </source>
</evidence>
<evidence type="ECO:0000256" key="4">
    <source>
        <dbReference type="ARBA" id="ARBA00022527"/>
    </source>
</evidence>